<sequence>HIQNVHVHEIPLFPECLHPPSTNQKWLTPVTRVTYRLEKVLSPLYQTSALEGFHSVILR</sequence>
<proteinExistence type="predicted"/>
<comment type="caution">
    <text evidence="1">The sequence shown here is derived from an EMBL/GenBank/DDBJ whole genome shotgun (WGS) entry which is preliminary data.</text>
</comment>
<dbReference type="EMBL" id="JAHHUM010001410">
    <property type="protein sequence ID" value="KAK5612490.1"/>
    <property type="molecule type" value="Genomic_DNA"/>
</dbReference>
<accession>A0AAV9RUC4</accession>
<name>A0AAV9RUC4_9TELE</name>
<reference evidence="1 2" key="1">
    <citation type="submission" date="2021-06" db="EMBL/GenBank/DDBJ databases">
        <authorList>
            <person name="Palmer J.M."/>
        </authorList>
    </citation>
    <scope>NUCLEOTIDE SEQUENCE [LARGE SCALE GENOMIC DNA]</scope>
    <source>
        <strain evidence="1 2">MEX-2019</strain>
        <tissue evidence="1">Muscle</tissue>
    </source>
</reference>
<gene>
    <name evidence="1" type="ORF">CRENBAI_013287</name>
</gene>
<keyword evidence="2" id="KW-1185">Reference proteome</keyword>
<dbReference type="Proteomes" id="UP001311232">
    <property type="component" value="Unassembled WGS sequence"/>
</dbReference>
<feature type="non-terminal residue" evidence="1">
    <location>
        <position position="1"/>
    </location>
</feature>
<protein>
    <submittedName>
        <fullName evidence="1">Uncharacterized protein</fullName>
    </submittedName>
</protein>
<feature type="non-terminal residue" evidence="1">
    <location>
        <position position="59"/>
    </location>
</feature>
<evidence type="ECO:0000313" key="1">
    <source>
        <dbReference type="EMBL" id="KAK5612490.1"/>
    </source>
</evidence>
<evidence type="ECO:0000313" key="2">
    <source>
        <dbReference type="Proteomes" id="UP001311232"/>
    </source>
</evidence>
<organism evidence="1 2">
    <name type="scientific">Crenichthys baileyi</name>
    <name type="common">White River springfish</name>
    <dbReference type="NCBI Taxonomy" id="28760"/>
    <lineage>
        <taxon>Eukaryota</taxon>
        <taxon>Metazoa</taxon>
        <taxon>Chordata</taxon>
        <taxon>Craniata</taxon>
        <taxon>Vertebrata</taxon>
        <taxon>Euteleostomi</taxon>
        <taxon>Actinopterygii</taxon>
        <taxon>Neopterygii</taxon>
        <taxon>Teleostei</taxon>
        <taxon>Neoteleostei</taxon>
        <taxon>Acanthomorphata</taxon>
        <taxon>Ovalentaria</taxon>
        <taxon>Atherinomorphae</taxon>
        <taxon>Cyprinodontiformes</taxon>
        <taxon>Goodeidae</taxon>
        <taxon>Crenichthys</taxon>
    </lineage>
</organism>
<dbReference type="AlphaFoldDB" id="A0AAV9RUC4"/>